<feature type="region of interest" description="Disordered" evidence="1">
    <location>
        <begin position="262"/>
        <end position="336"/>
    </location>
</feature>
<keyword evidence="2" id="KW-1133">Transmembrane helix</keyword>
<feature type="compositionally biased region" description="Polar residues" evidence="1">
    <location>
        <begin position="262"/>
        <end position="276"/>
    </location>
</feature>
<evidence type="ECO:0000256" key="1">
    <source>
        <dbReference type="SAM" id="MobiDB-lite"/>
    </source>
</evidence>
<dbReference type="Proteomes" id="UP000646827">
    <property type="component" value="Unassembled WGS sequence"/>
</dbReference>
<feature type="non-terminal residue" evidence="3">
    <location>
        <position position="1"/>
    </location>
</feature>
<evidence type="ECO:0000313" key="3">
    <source>
        <dbReference type="EMBL" id="KAG2228283.1"/>
    </source>
</evidence>
<keyword evidence="2" id="KW-0812">Transmembrane</keyword>
<evidence type="ECO:0000313" key="4">
    <source>
        <dbReference type="Proteomes" id="UP000646827"/>
    </source>
</evidence>
<feature type="transmembrane region" description="Helical" evidence="2">
    <location>
        <begin position="154"/>
        <end position="173"/>
    </location>
</feature>
<dbReference type="OrthoDB" id="2262177at2759"/>
<dbReference type="AlphaFoldDB" id="A0A8H7SHN9"/>
<keyword evidence="4" id="KW-1185">Reference proteome</keyword>
<dbReference type="EMBL" id="JAEPRB010000001">
    <property type="protein sequence ID" value="KAG2228283.1"/>
    <property type="molecule type" value="Genomic_DNA"/>
</dbReference>
<gene>
    <name evidence="3" type="ORF">INT45_011075</name>
</gene>
<feature type="compositionally biased region" description="Low complexity" evidence="1">
    <location>
        <begin position="284"/>
        <end position="301"/>
    </location>
</feature>
<reference evidence="3 4" key="1">
    <citation type="submission" date="2020-12" db="EMBL/GenBank/DDBJ databases">
        <title>Metabolic potential, ecology and presence of endohyphal bacteria is reflected in genomic diversity of Mucoromycotina.</title>
        <authorList>
            <person name="Muszewska A."/>
            <person name="Okrasinska A."/>
            <person name="Steczkiewicz K."/>
            <person name="Drgas O."/>
            <person name="Orlowska M."/>
            <person name="Perlinska-Lenart U."/>
            <person name="Aleksandrzak-Piekarczyk T."/>
            <person name="Szatraj K."/>
            <person name="Zielenkiewicz U."/>
            <person name="Pilsyk S."/>
            <person name="Malc E."/>
            <person name="Mieczkowski P."/>
            <person name="Kruszewska J.S."/>
            <person name="Biernat P."/>
            <person name="Pawlowska J."/>
        </authorList>
    </citation>
    <scope>NUCLEOTIDE SEQUENCE [LARGE SCALE GENOMIC DNA]</scope>
    <source>
        <strain evidence="3 4">CBS 142.35</strain>
    </source>
</reference>
<feature type="transmembrane region" description="Helical" evidence="2">
    <location>
        <begin position="79"/>
        <end position="97"/>
    </location>
</feature>
<organism evidence="3 4">
    <name type="scientific">Circinella minor</name>
    <dbReference type="NCBI Taxonomy" id="1195481"/>
    <lineage>
        <taxon>Eukaryota</taxon>
        <taxon>Fungi</taxon>
        <taxon>Fungi incertae sedis</taxon>
        <taxon>Mucoromycota</taxon>
        <taxon>Mucoromycotina</taxon>
        <taxon>Mucoromycetes</taxon>
        <taxon>Mucorales</taxon>
        <taxon>Lichtheimiaceae</taxon>
        <taxon>Circinella</taxon>
    </lineage>
</organism>
<accession>A0A8H7SHN9</accession>
<feature type="transmembrane region" description="Helical" evidence="2">
    <location>
        <begin position="45"/>
        <end position="67"/>
    </location>
</feature>
<comment type="caution">
    <text evidence="3">The sequence shown here is derived from an EMBL/GenBank/DDBJ whole genome shotgun (WGS) entry which is preliminary data.</text>
</comment>
<proteinExistence type="predicted"/>
<keyword evidence="2" id="KW-0472">Membrane</keyword>
<sequence length="336" mass="37367">MNCRIIFLNFIRVLLCIFSAGTLGCHIAQIVLLQNNDWWPSYKVYILYFVGAGFSFICSVALVFVIFMPNIRSIRGDRIISILCVALLIAVIIYGSLDTTTVPWVPIDQAMDSQQSQLPSQKGFVTYCSDYSVPADSNLQKIIINRCWLQNGTWLGLIITAALWIVLALYTYLQKKSSMYKDKDVHDYIEDAPMAMNHGNTPSPAAYVVADLHNNEHYQYANMPATITGSPGQQYKALPAGGKEVTPYPTYYNYYDSDNSQFPPPQRQMSYSTDYSGSGAPLYNSTTGTSTTAEASNNNHTFIQPSHTFPYVEKVAAPSLSERSASEPPHSHDGAK</sequence>
<feature type="transmembrane region" description="Helical" evidence="2">
    <location>
        <begin position="12"/>
        <end position="33"/>
    </location>
</feature>
<dbReference type="PROSITE" id="PS51257">
    <property type="entry name" value="PROKAR_LIPOPROTEIN"/>
    <property type="match status" value="1"/>
</dbReference>
<protein>
    <submittedName>
        <fullName evidence="3">Uncharacterized protein</fullName>
    </submittedName>
</protein>
<name>A0A8H7SHN9_9FUNG</name>
<evidence type="ECO:0000256" key="2">
    <source>
        <dbReference type="SAM" id="Phobius"/>
    </source>
</evidence>